<comment type="subcellular location">
    <subcellularLocation>
        <location evidence="1">Cytoplasm</location>
        <location evidence="1">Myofibril</location>
    </subcellularLocation>
</comment>
<evidence type="ECO:0000256" key="4">
    <source>
        <dbReference type="ARBA" id="ARBA00022433"/>
    </source>
</evidence>
<sequence length="173" mass="19917">MLSEAKNSEEKAKKAMLDAARLADELRSEQEHASNQEKMRKGLEVTVKDLQNRLQDSEASALKTGKKAASELEGRIRDLEASLDDETRRHADAQKNLRKCERRIKELAFQTDEDKKNHDRMQDLVDKLQQKIKTYKRQIEEAEEIAALNLAKFRKAQQELEETEVVTVTVVRG</sequence>
<evidence type="ECO:0000256" key="9">
    <source>
        <dbReference type="ARBA" id="ARBA00023179"/>
    </source>
</evidence>
<comment type="similarity">
    <text evidence="2">Belongs to the paramyosin family.</text>
</comment>
<feature type="region of interest" description="Disordered" evidence="11">
    <location>
        <begin position="23"/>
        <end position="42"/>
    </location>
</feature>
<evidence type="ECO:0000313" key="14">
    <source>
        <dbReference type="Proteomes" id="UP000283509"/>
    </source>
</evidence>
<comment type="function">
    <text evidence="10">Paramyosin is a major structural component of many thick filaments isolated from invertebrate muscles.</text>
</comment>
<organism evidence="13 14">
    <name type="scientific">Penaeus vannamei</name>
    <name type="common">Whiteleg shrimp</name>
    <name type="synonym">Litopenaeus vannamei</name>
    <dbReference type="NCBI Taxonomy" id="6689"/>
    <lineage>
        <taxon>Eukaryota</taxon>
        <taxon>Metazoa</taxon>
        <taxon>Ecdysozoa</taxon>
        <taxon>Arthropoda</taxon>
        <taxon>Crustacea</taxon>
        <taxon>Multicrustacea</taxon>
        <taxon>Malacostraca</taxon>
        <taxon>Eumalacostraca</taxon>
        <taxon>Eucarida</taxon>
        <taxon>Decapoda</taxon>
        <taxon>Dendrobranchiata</taxon>
        <taxon>Penaeoidea</taxon>
        <taxon>Penaeidae</taxon>
        <taxon>Penaeus</taxon>
    </lineage>
</organism>
<dbReference type="Proteomes" id="UP000283509">
    <property type="component" value="Unassembled WGS sequence"/>
</dbReference>
<dbReference type="PANTHER" id="PTHR46349">
    <property type="entry name" value="CINGULIN-LIKE PROTEIN 1-RELATED"/>
    <property type="match status" value="1"/>
</dbReference>
<evidence type="ECO:0000256" key="7">
    <source>
        <dbReference type="ARBA" id="ARBA00023123"/>
    </source>
</evidence>
<dbReference type="EMBL" id="QCYY01000903">
    <property type="protein sequence ID" value="ROT81944.1"/>
    <property type="molecule type" value="Genomic_DNA"/>
</dbReference>
<evidence type="ECO:0000256" key="8">
    <source>
        <dbReference type="ARBA" id="ARBA00023175"/>
    </source>
</evidence>
<proteinExistence type="inferred from homology"/>
<keyword evidence="14" id="KW-1185">Reference proteome</keyword>
<dbReference type="Gene3D" id="1.20.5.370">
    <property type="match status" value="1"/>
</dbReference>
<dbReference type="GO" id="GO:0016459">
    <property type="term" value="C:myosin complex"/>
    <property type="evidence" value="ECO:0007669"/>
    <property type="project" value="UniProtKB-KW"/>
</dbReference>
<evidence type="ECO:0000313" key="13">
    <source>
        <dbReference type="EMBL" id="ROT81944.1"/>
    </source>
</evidence>
<evidence type="ECO:0000256" key="6">
    <source>
        <dbReference type="ARBA" id="ARBA00023054"/>
    </source>
</evidence>
<feature type="domain" description="Myosin tail" evidence="12">
    <location>
        <begin position="7"/>
        <end position="164"/>
    </location>
</feature>
<evidence type="ECO:0000256" key="1">
    <source>
        <dbReference type="ARBA" id="ARBA00004657"/>
    </source>
</evidence>
<evidence type="ECO:0000256" key="11">
    <source>
        <dbReference type="SAM" id="MobiDB-lite"/>
    </source>
</evidence>
<evidence type="ECO:0000256" key="5">
    <source>
        <dbReference type="ARBA" id="ARBA00022490"/>
    </source>
</evidence>
<gene>
    <name evidence="13" type="ORF">C7M84_024889</name>
</gene>
<evidence type="ECO:0000256" key="3">
    <source>
        <dbReference type="ARBA" id="ARBA00018623"/>
    </source>
</evidence>
<dbReference type="STRING" id="6689.A0A3R7SYP6"/>
<reference evidence="13 14" key="2">
    <citation type="submission" date="2019-01" db="EMBL/GenBank/DDBJ databases">
        <title>The decoding of complex shrimp genome reveals the adaptation for benthos swimmer, frequently molting mechanism and breeding impact on genome.</title>
        <authorList>
            <person name="Sun Y."/>
            <person name="Gao Y."/>
            <person name="Yu Y."/>
        </authorList>
    </citation>
    <scope>NUCLEOTIDE SEQUENCE [LARGE SCALE GENOMIC DNA]</scope>
    <source>
        <tissue evidence="13">Muscle</tissue>
    </source>
</reference>
<reference evidence="13 14" key="1">
    <citation type="submission" date="2018-04" db="EMBL/GenBank/DDBJ databases">
        <authorList>
            <person name="Zhang X."/>
            <person name="Yuan J."/>
            <person name="Li F."/>
            <person name="Xiang J."/>
        </authorList>
    </citation>
    <scope>NUCLEOTIDE SEQUENCE [LARGE SCALE GENOMIC DNA]</scope>
    <source>
        <tissue evidence="13">Muscle</tissue>
    </source>
</reference>
<comment type="caution">
    <text evidence="13">The sequence shown here is derived from an EMBL/GenBank/DDBJ whole genome shotgun (WGS) entry which is preliminary data.</text>
</comment>
<name>A0A3R7SYP6_PENVA</name>
<keyword evidence="6" id="KW-0175">Coiled coil</keyword>
<dbReference type="GO" id="GO:0032982">
    <property type="term" value="C:myosin filament"/>
    <property type="evidence" value="ECO:0007669"/>
    <property type="project" value="UniProtKB-KW"/>
</dbReference>
<dbReference type="PANTHER" id="PTHR46349:SF6">
    <property type="entry name" value="MYOSIN-6-LIKE"/>
    <property type="match status" value="1"/>
</dbReference>
<dbReference type="InterPro" id="IPR002928">
    <property type="entry name" value="Myosin_tail"/>
</dbReference>
<dbReference type="SUPFAM" id="SSF90257">
    <property type="entry name" value="Myosin rod fragments"/>
    <property type="match status" value="1"/>
</dbReference>
<evidence type="ECO:0000259" key="12">
    <source>
        <dbReference type="Pfam" id="PF01576"/>
    </source>
</evidence>
<keyword evidence="5" id="KW-0963">Cytoplasm</keyword>
<keyword evidence="7" id="KW-0518">Myosin</keyword>
<keyword evidence="8" id="KW-0505">Motor protein</keyword>
<keyword evidence="4" id="KW-0787">Thick filament</keyword>
<evidence type="ECO:0000256" key="10">
    <source>
        <dbReference type="ARBA" id="ARBA00049580"/>
    </source>
</evidence>
<keyword evidence="9" id="KW-0514">Muscle protein</keyword>
<accession>A0A3R7SYP6</accession>
<dbReference type="Pfam" id="PF01576">
    <property type="entry name" value="Myosin_tail_1"/>
    <property type="match status" value="1"/>
</dbReference>
<evidence type="ECO:0000256" key="2">
    <source>
        <dbReference type="ARBA" id="ARBA00008447"/>
    </source>
</evidence>
<protein>
    <recommendedName>
        <fullName evidence="3">Paramyosin</fullName>
    </recommendedName>
</protein>
<dbReference type="InterPro" id="IPR014751">
    <property type="entry name" value="XRCC4-like_C"/>
</dbReference>
<dbReference type="AlphaFoldDB" id="A0A3R7SYP6"/>
<dbReference type="GO" id="GO:0030016">
    <property type="term" value="C:myofibril"/>
    <property type="evidence" value="ECO:0007669"/>
    <property type="project" value="UniProtKB-SubCell"/>
</dbReference>